<dbReference type="InterPro" id="IPR032675">
    <property type="entry name" value="LRR_dom_sf"/>
</dbReference>
<dbReference type="Proteomes" id="UP000694845">
    <property type="component" value="Unplaced"/>
</dbReference>
<dbReference type="InterPro" id="IPR001478">
    <property type="entry name" value="PDZ"/>
</dbReference>
<evidence type="ECO:0000256" key="2">
    <source>
        <dbReference type="ARBA" id="ARBA00022737"/>
    </source>
</evidence>
<feature type="compositionally biased region" description="Polar residues" evidence="3">
    <location>
        <begin position="1333"/>
        <end position="1358"/>
    </location>
</feature>
<feature type="compositionally biased region" description="Basic and acidic residues" evidence="3">
    <location>
        <begin position="1102"/>
        <end position="1114"/>
    </location>
</feature>
<dbReference type="Pfam" id="PF00595">
    <property type="entry name" value="PDZ"/>
    <property type="match status" value="1"/>
</dbReference>
<gene>
    <name evidence="6" type="primary">LOC110980148</name>
</gene>
<feature type="region of interest" description="Disordered" evidence="3">
    <location>
        <begin position="456"/>
        <end position="581"/>
    </location>
</feature>
<feature type="compositionally biased region" description="Polar residues" evidence="3">
    <location>
        <begin position="805"/>
        <end position="823"/>
    </location>
</feature>
<dbReference type="GO" id="GO:0098887">
    <property type="term" value="P:neurotransmitter receptor transport, endosome to postsynaptic membrane"/>
    <property type="evidence" value="ECO:0007669"/>
    <property type="project" value="TreeGrafter"/>
</dbReference>
<feature type="region of interest" description="Disordered" evidence="3">
    <location>
        <begin position="617"/>
        <end position="684"/>
    </location>
</feature>
<feature type="compositionally biased region" description="Polar residues" evidence="3">
    <location>
        <begin position="617"/>
        <end position="631"/>
    </location>
</feature>
<proteinExistence type="predicted"/>
<dbReference type="GO" id="GO:0016323">
    <property type="term" value="C:basolateral plasma membrane"/>
    <property type="evidence" value="ECO:0007669"/>
    <property type="project" value="TreeGrafter"/>
</dbReference>
<feature type="region of interest" description="Disordered" evidence="3">
    <location>
        <begin position="1326"/>
        <end position="1428"/>
    </location>
</feature>
<dbReference type="GeneID" id="110980148"/>
<name>A0A8B7YII3_ACAPL</name>
<feature type="compositionally biased region" description="Polar residues" evidence="3">
    <location>
        <begin position="838"/>
        <end position="861"/>
    </location>
</feature>
<dbReference type="OrthoDB" id="2187496at2759"/>
<dbReference type="GO" id="GO:0043113">
    <property type="term" value="P:receptor clustering"/>
    <property type="evidence" value="ECO:0007669"/>
    <property type="project" value="TreeGrafter"/>
</dbReference>
<feature type="compositionally biased region" description="Polar residues" evidence="3">
    <location>
        <begin position="700"/>
        <end position="713"/>
    </location>
</feature>
<dbReference type="GO" id="GO:0014069">
    <property type="term" value="C:postsynaptic density"/>
    <property type="evidence" value="ECO:0007669"/>
    <property type="project" value="TreeGrafter"/>
</dbReference>
<dbReference type="GO" id="GO:0045197">
    <property type="term" value="P:establishment or maintenance of epithelial cell apical/basal polarity"/>
    <property type="evidence" value="ECO:0007669"/>
    <property type="project" value="TreeGrafter"/>
</dbReference>
<sequence length="1523" mass="171470">MSCFCIRLQKDIVKTLDFRHCNLAFVPEEVYDYEETLEELCLDSNNIKDLPRSLFHCEFLKKLSICDNDLCAIPTAIATLVNLEELDISKNGITELPDNIKCCKNLRMVEISVNPLGKLPEGFTQLVNLTQLYLNDTLLNYLPANFGRLVKLTVLELRENRLKALPKSMARLTELERLDLGMNEFRQLPEVIGFFTKLTELWLDSNKLTSIPSAIGNLKELAYLDASCNRIEWLPGEIEGLDSLTDLHLSKNYLQELPNTVGQLSTLQHLKLDYNQISNLPYSIGGLISLEELILTYNDLEELPPSIGLLRKLTHLNVDQNMLLELPPELGSCSAITLLSLHSNLLMTLPDEIGHISSLSVVNLCNNQLRHLPYQVTKLKNLQALWLSENQGKPLIPLQSEMKEELGKRVLTCFLFPQQHKDLEEDTYQSDGESFHASLWEEQRLNRRQIAFDISESDSEHKKKRAPIPYPKEGIKRKILANSRGSNNKSSRSRSRRSNILPNYPSVDTSRRRSPAGSLREGTSRRPRSPASPIADSLHLFQADKEKMAKDKARLRGSLSSAGRQDSDTESVASSTRERVVGRREMRARMERAAMSDTEAFIQSPVWSHTGGINTNKQQTTQNHVTRSPHSVSKIHSRGYESDQVDSFRTPVRSPKEPQMQVRHTQALRSSSVGYGRGYESDQVDANWSPRDVYIQRQSQQNLETNRNGNAASSAAVGRKSWRLSHQRSSGYGTDPEYSYTVSPMEDRESRMADVKQKRDEILPPPYYRVRQLRASAHSRSTPRRHLLKAQPQSYKDYGWIDGHTPSNPGNQAATVTPQSTHEVNAGLRSQPREMETRNQLTGNDLQTSRKQPQFKGTSVRSRSDPSAHSDTELASGQRCDKPTYVHPFQREAVNKHDNPQNDRISPNSKQVFSAGPNQARSRQHPGSGYLVERKRNFPADDRVPQVSKEHQSSHSDGGDRHRKDTQFHDTLQRKPPVLAEESYNTHFPNSEKPGSEFNQHPSRPADFTTTNTRQSNWPHNKLTNPESEPVPTQIHWQTLKTEDGNPEYLNSLEGRRQQGAARLNPRISHSLPRDVTTSPEQPDEEFKLNLTQQKSSSLPRSEVRSDRASKETTTEDQDYGTVTDRQRHRSVKMRLHGGAPNYATSEPELRQSFQPPPQTGTPMDQAGCRLTLQPRGGTIEQRRSQSPVFEKRDQSGAGEAVRFPLGLTSSTPSVGGGSRPQSPTHSRPHSPTNPTHYGSRPNSPKDPDVSQQPKSFNPINRNKSSKLPLHANERHYDSDYTLEKPNYNRRGSDSFITQRPKVNRQNNPPISYQSRLRDSLRGALPTPIVGSAQHQTKHSINTPELNPRGTSSQSSNVPYPDLWPQDSSGYASDQNDQGWKRASCSTPSSSVFQGQSSPPMWRPGSDVTPPNHRSRHPSSEPPDKPVEAKRIPVVIYKNPGLGFSITGGKDAPGNPFRPFDWGIFVTKIQPGGPADGVLRPGDKLLEVNGRSFASILHDDAVKMLRKSNPVSIVVHRLCTDNR</sequence>
<feature type="compositionally biased region" description="Basic residues" evidence="3">
    <location>
        <begin position="1127"/>
        <end position="1136"/>
    </location>
</feature>
<keyword evidence="5" id="KW-1185">Reference proteome</keyword>
<evidence type="ECO:0000313" key="5">
    <source>
        <dbReference type="Proteomes" id="UP000694845"/>
    </source>
</evidence>
<evidence type="ECO:0000256" key="3">
    <source>
        <dbReference type="SAM" id="MobiDB-lite"/>
    </source>
</evidence>
<dbReference type="InterPro" id="IPR003591">
    <property type="entry name" value="Leu-rich_rpt_typical-subtyp"/>
</dbReference>
<dbReference type="InterPro" id="IPR036034">
    <property type="entry name" value="PDZ_sf"/>
</dbReference>
<dbReference type="InterPro" id="IPR055414">
    <property type="entry name" value="LRR_R13L4/SHOC2-like"/>
</dbReference>
<feature type="region of interest" description="Disordered" evidence="3">
    <location>
        <begin position="700"/>
        <end position="769"/>
    </location>
</feature>
<feature type="compositionally biased region" description="Basic and acidic residues" evidence="3">
    <location>
        <begin position="542"/>
        <end position="554"/>
    </location>
</feature>
<feature type="compositionally biased region" description="Polar residues" evidence="3">
    <location>
        <begin position="1090"/>
        <end position="1100"/>
    </location>
</feature>
<dbReference type="Pfam" id="PF13855">
    <property type="entry name" value="LRR_8"/>
    <property type="match status" value="2"/>
</dbReference>
<evidence type="ECO:0000256" key="1">
    <source>
        <dbReference type="ARBA" id="ARBA00022614"/>
    </source>
</evidence>
<keyword evidence="1" id="KW-0433">Leucine-rich repeat</keyword>
<reference evidence="6" key="1">
    <citation type="submission" date="2025-08" db="UniProtKB">
        <authorList>
            <consortium name="RefSeq"/>
        </authorList>
    </citation>
    <scope>IDENTIFICATION</scope>
</reference>
<feature type="compositionally biased region" description="Polar residues" evidence="3">
    <location>
        <begin position="1208"/>
        <end position="1243"/>
    </location>
</feature>
<feature type="compositionally biased region" description="Polar residues" evidence="3">
    <location>
        <begin position="902"/>
        <end position="921"/>
    </location>
</feature>
<dbReference type="SMART" id="SM00364">
    <property type="entry name" value="LRR_BAC"/>
    <property type="match status" value="10"/>
</dbReference>
<dbReference type="SMART" id="SM00369">
    <property type="entry name" value="LRR_TYP"/>
    <property type="match status" value="11"/>
</dbReference>
<dbReference type="FunFam" id="3.80.10.10:FF:000118">
    <property type="entry name" value="Leucine rich repeat containing 7"/>
    <property type="match status" value="1"/>
</dbReference>
<dbReference type="PROSITE" id="PS50106">
    <property type="entry name" value="PDZ"/>
    <property type="match status" value="1"/>
</dbReference>
<feature type="region of interest" description="Disordered" evidence="3">
    <location>
        <begin position="1057"/>
        <end position="1313"/>
    </location>
</feature>
<dbReference type="Gene3D" id="3.80.10.10">
    <property type="entry name" value="Ribonuclease Inhibitor"/>
    <property type="match status" value="4"/>
</dbReference>
<dbReference type="SMART" id="SM00228">
    <property type="entry name" value="PDZ"/>
    <property type="match status" value="1"/>
</dbReference>
<feature type="compositionally biased region" description="Basic and acidic residues" evidence="3">
    <location>
        <begin position="932"/>
        <end position="973"/>
    </location>
</feature>
<feature type="region of interest" description="Disordered" evidence="3">
    <location>
        <begin position="797"/>
        <end position="1033"/>
    </location>
</feature>
<feature type="compositionally biased region" description="Basic and acidic residues" evidence="3">
    <location>
        <begin position="862"/>
        <end position="872"/>
    </location>
</feature>
<dbReference type="PANTHER" id="PTHR23119">
    <property type="entry name" value="DISCS LARGE"/>
    <property type="match status" value="1"/>
</dbReference>
<dbReference type="SUPFAM" id="SSF52058">
    <property type="entry name" value="L domain-like"/>
    <property type="match status" value="2"/>
</dbReference>
<dbReference type="GO" id="GO:0019901">
    <property type="term" value="F:protein kinase binding"/>
    <property type="evidence" value="ECO:0007669"/>
    <property type="project" value="TreeGrafter"/>
</dbReference>
<dbReference type="PANTHER" id="PTHR23119:SF50">
    <property type="entry name" value="PDZ DOMAIN-CONTAINING PROTEIN"/>
    <property type="match status" value="1"/>
</dbReference>
<feature type="compositionally biased region" description="Polar residues" evidence="3">
    <location>
        <begin position="1250"/>
        <end position="1263"/>
    </location>
</feature>
<feature type="compositionally biased region" description="Polar residues" evidence="3">
    <location>
        <begin position="997"/>
        <end position="1027"/>
    </location>
</feature>
<evidence type="ECO:0000313" key="6">
    <source>
        <dbReference type="RefSeq" id="XP_022092215.1"/>
    </source>
</evidence>
<dbReference type="Pfam" id="PF23598">
    <property type="entry name" value="LRR_14"/>
    <property type="match status" value="1"/>
</dbReference>
<dbReference type="GO" id="GO:0005912">
    <property type="term" value="C:adherens junction"/>
    <property type="evidence" value="ECO:0007669"/>
    <property type="project" value="TreeGrafter"/>
</dbReference>
<dbReference type="GO" id="GO:0045211">
    <property type="term" value="C:postsynaptic membrane"/>
    <property type="evidence" value="ECO:0007669"/>
    <property type="project" value="TreeGrafter"/>
</dbReference>
<dbReference type="SUPFAM" id="SSF50156">
    <property type="entry name" value="PDZ domain-like"/>
    <property type="match status" value="1"/>
</dbReference>
<feature type="compositionally biased region" description="Polar residues" evidence="3">
    <location>
        <begin position="558"/>
        <end position="575"/>
    </location>
</feature>
<dbReference type="GO" id="GO:0098609">
    <property type="term" value="P:cell-cell adhesion"/>
    <property type="evidence" value="ECO:0007669"/>
    <property type="project" value="TreeGrafter"/>
</dbReference>
<feature type="compositionally biased region" description="Basic and acidic residues" evidence="3">
    <location>
        <begin position="879"/>
        <end position="901"/>
    </location>
</feature>
<feature type="compositionally biased region" description="Polar residues" evidence="3">
    <location>
        <begin position="1304"/>
        <end position="1313"/>
    </location>
</feature>
<dbReference type="OMA" id="ANERHYD"/>
<feature type="compositionally biased region" description="Polar residues" evidence="3">
    <location>
        <begin position="662"/>
        <end position="673"/>
    </location>
</feature>
<feature type="compositionally biased region" description="Basic and acidic residues" evidence="3">
    <location>
        <begin position="1272"/>
        <end position="1283"/>
    </location>
</feature>
<evidence type="ECO:0000259" key="4">
    <source>
        <dbReference type="PROSITE" id="PS50106"/>
    </source>
</evidence>
<keyword evidence="2" id="KW-0677">Repeat</keyword>
<dbReference type="InterPro" id="IPR001611">
    <property type="entry name" value="Leu-rich_rpt"/>
</dbReference>
<feature type="compositionally biased region" description="Basic and acidic residues" evidence="3">
    <location>
        <begin position="745"/>
        <end position="762"/>
    </location>
</feature>
<accession>A0A8B7YII3</accession>
<dbReference type="GO" id="GO:0098968">
    <property type="term" value="P:neurotransmitter receptor transport postsynaptic membrane to endosome"/>
    <property type="evidence" value="ECO:0007669"/>
    <property type="project" value="TreeGrafter"/>
</dbReference>
<dbReference type="KEGG" id="aplc:110980148"/>
<dbReference type="InterPro" id="IPR050614">
    <property type="entry name" value="Synaptic_Scaffolding_LAP-MAGUK"/>
</dbReference>
<dbReference type="SMART" id="SM00365">
    <property type="entry name" value="LRR_SD22"/>
    <property type="match status" value="5"/>
</dbReference>
<protein>
    <submittedName>
        <fullName evidence="6">Uncharacterized protein LOC110980148</fullName>
    </submittedName>
</protein>
<organism evidence="5 6">
    <name type="scientific">Acanthaster planci</name>
    <name type="common">Crown-of-thorns starfish</name>
    <dbReference type="NCBI Taxonomy" id="133434"/>
    <lineage>
        <taxon>Eukaryota</taxon>
        <taxon>Metazoa</taxon>
        <taxon>Echinodermata</taxon>
        <taxon>Eleutherozoa</taxon>
        <taxon>Asterozoa</taxon>
        <taxon>Asteroidea</taxon>
        <taxon>Valvatacea</taxon>
        <taxon>Valvatida</taxon>
        <taxon>Acanthasteridae</taxon>
        <taxon>Acanthaster</taxon>
    </lineage>
</organism>
<dbReference type="RefSeq" id="XP_022092215.1">
    <property type="nucleotide sequence ID" value="XM_022236523.1"/>
</dbReference>
<feature type="compositionally biased region" description="Basic and acidic residues" evidence="3">
    <location>
        <begin position="1418"/>
        <end position="1428"/>
    </location>
</feature>
<feature type="compositionally biased region" description="Polar residues" evidence="3">
    <location>
        <begin position="1366"/>
        <end position="1399"/>
    </location>
</feature>
<feature type="domain" description="PDZ" evidence="4">
    <location>
        <begin position="1431"/>
        <end position="1508"/>
    </location>
</feature>
<dbReference type="Gene3D" id="2.30.42.10">
    <property type="match status" value="1"/>
</dbReference>
<dbReference type="PROSITE" id="PS51450">
    <property type="entry name" value="LRR"/>
    <property type="match status" value="4"/>
</dbReference>